<dbReference type="InterPro" id="IPR013154">
    <property type="entry name" value="ADH-like_N"/>
</dbReference>
<dbReference type="GO" id="GO:0016651">
    <property type="term" value="F:oxidoreductase activity, acting on NAD(P)H"/>
    <property type="evidence" value="ECO:0007669"/>
    <property type="project" value="InterPro"/>
</dbReference>
<dbReference type="InterPro" id="IPR011032">
    <property type="entry name" value="GroES-like_sf"/>
</dbReference>
<keyword evidence="5" id="KW-1185">Reference proteome</keyword>
<dbReference type="EMBL" id="CDHK01000011">
    <property type="protein sequence ID" value="CEJ61591.1"/>
    <property type="molecule type" value="Genomic_DNA"/>
</dbReference>
<gene>
    <name evidence="4" type="ORF">PMG11_10121</name>
</gene>
<dbReference type="SMART" id="SM00829">
    <property type="entry name" value="PKS_ER"/>
    <property type="match status" value="1"/>
</dbReference>
<dbReference type="InterPro" id="IPR020843">
    <property type="entry name" value="ER"/>
</dbReference>
<dbReference type="SUPFAM" id="SSF50129">
    <property type="entry name" value="GroES-like"/>
    <property type="match status" value="1"/>
</dbReference>
<dbReference type="OrthoDB" id="3233595at2759"/>
<dbReference type="Gene3D" id="3.40.50.720">
    <property type="entry name" value="NAD(P)-binding Rossmann-like Domain"/>
    <property type="match status" value="1"/>
</dbReference>
<dbReference type="Gene3D" id="3.90.180.10">
    <property type="entry name" value="Medium-chain alcohol dehydrogenases, catalytic domain"/>
    <property type="match status" value="1"/>
</dbReference>
<dbReference type="InterPro" id="IPR047122">
    <property type="entry name" value="Trans-enoyl_RdTase-like"/>
</dbReference>
<keyword evidence="2" id="KW-0560">Oxidoreductase</keyword>
<evidence type="ECO:0000259" key="3">
    <source>
        <dbReference type="SMART" id="SM00829"/>
    </source>
</evidence>
<dbReference type="InterPro" id="IPR036291">
    <property type="entry name" value="NAD(P)-bd_dom_sf"/>
</dbReference>
<evidence type="ECO:0000256" key="1">
    <source>
        <dbReference type="ARBA" id="ARBA00008072"/>
    </source>
</evidence>
<dbReference type="PANTHER" id="PTHR45348">
    <property type="entry name" value="HYPOTHETICAL OXIDOREDUCTASE (EUROFUNG)"/>
    <property type="match status" value="1"/>
</dbReference>
<proteinExistence type="inferred from homology"/>
<name>A0A0F7U034_PENBI</name>
<dbReference type="STRING" id="104259.A0A0F7U034"/>
<evidence type="ECO:0000313" key="5">
    <source>
        <dbReference type="Proteomes" id="UP000042958"/>
    </source>
</evidence>
<comment type="similarity">
    <text evidence="1">Belongs to the zinc-containing alcohol dehydrogenase family.</text>
</comment>
<evidence type="ECO:0000256" key="2">
    <source>
        <dbReference type="ARBA" id="ARBA00023002"/>
    </source>
</evidence>
<feature type="domain" description="Enoyl reductase (ER)" evidence="3">
    <location>
        <begin position="57"/>
        <end position="385"/>
    </location>
</feature>
<accession>A0A0F7U034</accession>
<dbReference type="CDD" id="cd08249">
    <property type="entry name" value="enoyl_reductase_like"/>
    <property type="match status" value="1"/>
</dbReference>
<organism evidence="4 5">
    <name type="scientific">Penicillium brasilianum</name>
    <dbReference type="NCBI Taxonomy" id="104259"/>
    <lineage>
        <taxon>Eukaryota</taxon>
        <taxon>Fungi</taxon>
        <taxon>Dikarya</taxon>
        <taxon>Ascomycota</taxon>
        <taxon>Pezizomycotina</taxon>
        <taxon>Eurotiomycetes</taxon>
        <taxon>Eurotiomycetidae</taxon>
        <taxon>Eurotiales</taxon>
        <taxon>Aspergillaceae</taxon>
        <taxon>Penicillium</taxon>
    </lineage>
</organism>
<evidence type="ECO:0000313" key="4">
    <source>
        <dbReference type="EMBL" id="CEJ61591.1"/>
    </source>
</evidence>
<dbReference type="Proteomes" id="UP000042958">
    <property type="component" value="Unassembled WGS sequence"/>
</dbReference>
<dbReference type="SUPFAM" id="SSF51735">
    <property type="entry name" value="NAD(P)-binding Rossmann-fold domains"/>
    <property type="match status" value="1"/>
</dbReference>
<dbReference type="AlphaFoldDB" id="A0A0F7U034"/>
<protein>
    <recommendedName>
        <fullName evidence="3">Enoyl reductase (ER) domain-containing protein</fullName>
    </recommendedName>
</protein>
<dbReference type="PANTHER" id="PTHR45348:SF5">
    <property type="entry name" value="OXIDOREDUCTASE, PUTATIVE (AFU_ORTHOLOGUE AFUA_8G01420)-RELATED"/>
    <property type="match status" value="1"/>
</dbReference>
<dbReference type="Pfam" id="PF08240">
    <property type="entry name" value="ADH_N"/>
    <property type="match status" value="1"/>
</dbReference>
<sequence>MPQARMKRYLTNQIFVPHPQIKSSGNIIRSQCMARVFQNINTRSNSLDMKQAFVDKTVTVAVRDTEVPAPQPGQVLIRVVVSGTNPKDWKVARWRPESPPLNQGDDIAGYVESVGEGVVGFKKGDKVGAFHEMMAPYGSYGEYAIAWEHTTFHLTAKTSFEEAATVPLAAMTAGLGLFQKLNLPLPWNPTSEPLPLIIYGGATAVGAFAIKFATLSNIHPLIVVAGKGASFVEGLIDRSMGDTIVDYREGDDAVRSKIKAAAGNNPIHHAYDAVSEHGSYLNISAVLTTPATITTVLPAKESDEIPAGIKIDRTMVGSVHMDPAAGKTIEDREFGAAFFQFIGRGLAQGWFSGHPFEVRPGGLNGLQGALRDLENGKASAVKYVVRIAETDGVSQ</sequence>
<reference evidence="5" key="1">
    <citation type="journal article" date="2015" name="Genome Announc.">
        <title>Draft genome sequence of the fungus Penicillium brasilianum MG11.</title>
        <authorList>
            <person name="Horn F."/>
            <person name="Linde J."/>
            <person name="Mattern D.J."/>
            <person name="Walther G."/>
            <person name="Guthke R."/>
            <person name="Brakhage A.A."/>
            <person name="Valiante V."/>
        </authorList>
    </citation>
    <scope>NUCLEOTIDE SEQUENCE [LARGE SCALE GENOMIC DNA]</scope>
    <source>
        <strain evidence="5">MG11</strain>
    </source>
</reference>